<dbReference type="PANTHER" id="PTHR43047:SF72">
    <property type="entry name" value="OSMOSENSING HISTIDINE PROTEIN KINASE SLN1"/>
    <property type="match status" value="1"/>
</dbReference>
<gene>
    <name evidence="10" type="ORF">QBC47DRAFT_353363</name>
</gene>
<dbReference type="PANTHER" id="PTHR43047">
    <property type="entry name" value="TWO-COMPONENT HISTIDINE PROTEIN KINASE"/>
    <property type="match status" value="1"/>
</dbReference>
<evidence type="ECO:0000313" key="11">
    <source>
        <dbReference type="Proteomes" id="UP001239445"/>
    </source>
</evidence>
<dbReference type="InterPro" id="IPR003594">
    <property type="entry name" value="HATPase_dom"/>
</dbReference>
<dbReference type="InterPro" id="IPR036097">
    <property type="entry name" value="HisK_dim/P_sf"/>
</dbReference>
<dbReference type="InterPro" id="IPR011006">
    <property type="entry name" value="CheY-like_superfamily"/>
</dbReference>
<keyword evidence="3 6" id="KW-0597">Phosphoprotein</keyword>
<proteinExistence type="predicted"/>
<dbReference type="SUPFAM" id="SSF55874">
    <property type="entry name" value="ATPase domain of HSP90 chaperone/DNA topoisomerase II/histidine kinase"/>
    <property type="match status" value="1"/>
</dbReference>
<feature type="region of interest" description="Disordered" evidence="7">
    <location>
        <begin position="1008"/>
        <end position="1043"/>
    </location>
</feature>
<dbReference type="SMART" id="SM00388">
    <property type="entry name" value="HisKA"/>
    <property type="match status" value="1"/>
</dbReference>
<dbReference type="InterPro" id="IPR004358">
    <property type="entry name" value="Sig_transdc_His_kin-like_C"/>
</dbReference>
<evidence type="ECO:0000259" key="8">
    <source>
        <dbReference type="PROSITE" id="PS50109"/>
    </source>
</evidence>
<evidence type="ECO:0000256" key="4">
    <source>
        <dbReference type="ARBA" id="ARBA00022679"/>
    </source>
</evidence>
<dbReference type="PRINTS" id="PR00344">
    <property type="entry name" value="BCTRLSENSOR"/>
</dbReference>
<dbReference type="CDD" id="cd17546">
    <property type="entry name" value="REC_hyHK_CKI1_RcsC-like"/>
    <property type="match status" value="1"/>
</dbReference>
<evidence type="ECO:0000256" key="2">
    <source>
        <dbReference type="ARBA" id="ARBA00012438"/>
    </source>
</evidence>
<dbReference type="PROSITE" id="PS50109">
    <property type="entry name" value="HIS_KIN"/>
    <property type="match status" value="1"/>
</dbReference>
<feature type="compositionally biased region" description="Polar residues" evidence="7">
    <location>
        <begin position="1025"/>
        <end position="1040"/>
    </location>
</feature>
<dbReference type="InterPro" id="IPR001789">
    <property type="entry name" value="Sig_transdc_resp-reg_receiver"/>
</dbReference>
<evidence type="ECO:0000256" key="3">
    <source>
        <dbReference type="ARBA" id="ARBA00022553"/>
    </source>
</evidence>
<dbReference type="InterPro" id="IPR005467">
    <property type="entry name" value="His_kinase_dom"/>
</dbReference>
<dbReference type="SMART" id="SM00448">
    <property type="entry name" value="REC"/>
    <property type="match status" value="1"/>
</dbReference>
<dbReference type="Pfam" id="PF02518">
    <property type="entry name" value="HATPase_c"/>
    <property type="match status" value="1"/>
</dbReference>
<organism evidence="10 11">
    <name type="scientific">Echria macrotheca</name>
    <dbReference type="NCBI Taxonomy" id="438768"/>
    <lineage>
        <taxon>Eukaryota</taxon>
        <taxon>Fungi</taxon>
        <taxon>Dikarya</taxon>
        <taxon>Ascomycota</taxon>
        <taxon>Pezizomycotina</taxon>
        <taxon>Sordariomycetes</taxon>
        <taxon>Sordariomycetidae</taxon>
        <taxon>Sordariales</taxon>
        <taxon>Schizotheciaceae</taxon>
        <taxon>Echria</taxon>
    </lineage>
</organism>
<dbReference type="Gene3D" id="3.30.565.10">
    <property type="entry name" value="Histidine kinase-like ATPase, C-terminal domain"/>
    <property type="match status" value="1"/>
</dbReference>
<feature type="compositionally biased region" description="Low complexity" evidence="7">
    <location>
        <begin position="293"/>
        <end position="306"/>
    </location>
</feature>
<name>A0AAJ0B6T0_9PEZI</name>
<dbReference type="Proteomes" id="UP001239445">
    <property type="component" value="Unassembled WGS sequence"/>
</dbReference>
<dbReference type="Pfam" id="PF00072">
    <property type="entry name" value="Response_reg"/>
    <property type="match status" value="1"/>
</dbReference>
<dbReference type="SUPFAM" id="SSF47384">
    <property type="entry name" value="Homodimeric domain of signal transducing histidine kinase"/>
    <property type="match status" value="1"/>
</dbReference>
<evidence type="ECO:0000256" key="5">
    <source>
        <dbReference type="ARBA" id="ARBA00022777"/>
    </source>
</evidence>
<keyword evidence="5 10" id="KW-0418">Kinase</keyword>
<dbReference type="EMBL" id="MU839847">
    <property type="protein sequence ID" value="KAK1750396.1"/>
    <property type="molecule type" value="Genomic_DNA"/>
</dbReference>
<comment type="caution">
    <text evidence="10">The sequence shown here is derived from an EMBL/GenBank/DDBJ whole genome shotgun (WGS) entry which is preliminary data.</text>
</comment>
<dbReference type="InterPro" id="IPR036890">
    <property type="entry name" value="HATPase_C_sf"/>
</dbReference>
<feature type="region of interest" description="Disordered" evidence="7">
    <location>
        <begin position="256"/>
        <end position="333"/>
    </location>
</feature>
<dbReference type="SUPFAM" id="SSF55781">
    <property type="entry name" value="GAF domain-like"/>
    <property type="match status" value="1"/>
</dbReference>
<sequence>MITACVTEAACAAGEPVEEVEEVERARQREIAAYLSACSFPVDIPSGPGPEPFINADPTLNALTQLGALRLDCDRSFVSLIDRQYQWVVAEITRSHSICDMKYDGDDRIFLGVAKLDACWGVCPTTMKAFMDDTGEWIRTGPNVIANRTRYIVNDFRTDPAYSSRPYVVNFPYFVSYLEVPLVSPLGYLLGSYCVVDNRTREGVPGLMQFDDDKTVAIMDDIAAAIMTHLDNVRVRQSRDRSEQLIRGLGDFIASEPVPVGETSRTTDTGLVEKERRDTLDSARPPPPPNLASSSTVVSSTSTPSVFGSRNQLDTPLTSLGDQSDNDPNPLDQVAITHDGVEESAVPVPASPDVSSISEQEIHGSGFISSANIKSAFFRAATTIRQAMHLDGLLFLDAVPSKYADQPGDAVGPDGMSGPFCAAIVQSSADGEHESGSHTRLPEVVLQRLTQAFPRGHVFTADEFGPIDESYCPGRPYPGKRTNRILQYHDDVTALFRAIPSAKYIAFLPLWHFQRECWYAATLGWVSDATHALDMTDVNLVTAFGNSVMAEVSRMEALAASHSKSSFVSSISHELRSPLHGIMASSELLRAAISDPWLLSTLDMLDSCGKTLLDTFNNLLDHAITIKDGRSSTAITKQEVVDLAVLVEDVIEAIHFSHASEKALQSSFGQDIPPSYSTRGVPGRPHPGKGDGPPLVTVSIAKSPGRLLIDVGAYKRIIMNIFGNALKYTKNGRVEVSLSSVQKPDREGHLRDYVSLKVEDTGRGMSSDYLKYRLFTPFSQEDTYSPGIGLGLSIVQQLTKGMGGTIEIKSSVGVGTVVEVCLPFEPIGPDILPLNLSPGITDTSQLRGRTLCVINAEAYASLTKTSLRPERLDALQKRAAVLERALRANVGDVLGIKVMTDHKNGDLPSADVYLLDGDILYHSLISASDGTKSPLPPVSPLILLCTQGGASCARYKSGEGIIHLHHPIGPKKLAAVISFALSRPKSPPSLSHSASHVLDASIRAGIRPQIPSTSKPEPNPAPTPSAEQQTSVPASLSSPGETPHKTLHLLLVEDNPVNMKLLTATARRLKHTFASACHGLEAVQLYRAAAASARPFDTVFMDISMPVMDGFAATREIRRVEREMGVTRACRIVALTGLSSEVSRKEALACGSDLFLTKPVKLETVRSLLAEQIKQGGQGGEGEG</sequence>
<dbReference type="SUPFAM" id="SSF52172">
    <property type="entry name" value="CheY-like"/>
    <property type="match status" value="1"/>
</dbReference>
<keyword evidence="11" id="KW-1185">Reference proteome</keyword>
<dbReference type="EC" id="2.7.13.3" evidence="2"/>
<dbReference type="FunFam" id="3.30.450.40:FF:000083">
    <property type="entry name" value="Sensor histidine kinase/response regulator, putative (AFU_orthologue AFUA_4G00660)"/>
    <property type="match status" value="1"/>
</dbReference>
<evidence type="ECO:0000313" key="10">
    <source>
        <dbReference type="EMBL" id="KAK1750396.1"/>
    </source>
</evidence>
<dbReference type="GO" id="GO:0005886">
    <property type="term" value="C:plasma membrane"/>
    <property type="evidence" value="ECO:0007669"/>
    <property type="project" value="TreeGrafter"/>
</dbReference>
<comment type="catalytic activity">
    <reaction evidence="1">
        <text>ATP + protein L-histidine = ADP + protein N-phospho-L-histidine.</text>
        <dbReference type="EC" id="2.7.13.3"/>
    </reaction>
</comment>
<dbReference type="AlphaFoldDB" id="A0AAJ0B6T0"/>
<feature type="compositionally biased region" description="Polar residues" evidence="7">
    <location>
        <begin position="308"/>
        <end position="327"/>
    </location>
</feature>
<dbReference type="Pfam" id="PF00512">
    <property type="entry name" value="HisKA"/>
    <property type="match status" value="1"/>
</dbReference>
<dbReference type="Gene3D" id="3.40.50.2300">
    <property type="match status" value="1"/>
</dbReference>
<dbReference type="SMART" id="SM00387">
    <property type="entry name" value="HATPase_c"/>
    <property type="match status" value="1"/>
</dbReference>
<dbReference type="Gene3D" id="1.10.287.130">
    <property type="match status" value="1"/>
</dbReference>
<feature type="modified residue" description="4-aspartylphosphate" evidence="6">
    <location>
        <position position="1102"/>
    </location>
</feature>
<feature type="compositionally biased region" description="Basic and acidic residues" evidence="7">
    <location>
        <begin position="271"/>
        <end position="281"/>
    </location>
</feature>
<dbReference type="PROSITE" id="PS50110">
    <property type="entry name" value="RESPONSE_REGULATORY"/>
    <property type="match status" value="1"/>
</dbReference>
<evidence type="ECO:0000259" key="9">
    <source>
        <dbReference type="PROSITE" id="PS50110"/>
    </source>
</evidence>
<evidence type="ECO:0000256" key="7">
    <source>
        <dbReference type="SAM" id="MobiDB-lite"/>
    </source>
</evidence>
<feature type="domain" description="Response regulatory" evidence="9">
    <location>
        <begin position="1048"/>
        <end position="1173"/>
    </location>
</feature>
<feature type="domain" description="Histidine kinase" evidence="8">
    <location>
        <begin position="570"/>
        <end position="826"/>
    </location>
</feature>
<evidence type="ECO:0000256" key="6">
    <source>
        <dbReference type="PROSITE-ProRule" id="PRU00169"/>
    </source>
</evidence>
<accession>A0AAJ0B6T0</accession>
<feature type="region of interest" description="Disordered" evidence="7">
    <location>
        <begin position="667"/>
        <end position="694"/>
    </location>
</feature>
<protein>
    <recommendedName>
        <fullName evidence="2">histidine kinase</fullName>
        <ecNumber evidence="2">2.7.13.3</ecNumber>
    </recommendedName>
</protein>
<dbReference type="GO" id="GO:0000155">
    <property type="term" value="F:phosphorelay sensor kinase activity"/>
    <property type="evidence" value="ECO:0007669"/>
    <property type="project" value="InterPro"/>
</dbReference>
<keyword evidence="4" id="KW-0808">Transferase</keyword>
<dbReference type="CDD" id="cd00082">
    <property type="entry name" value="HisKA"/>
    <property type="match status" value="1"/>
</dbReference>
<dbReference type="InterPro" id="IPR003661">
    <property type="entry name" value="HisK_dim/P_dom"/>
</dbReference>
<evidence type="ECO:0000256" key="1">
    <source>
        <dbReference type="ARBA" id="ARBA00000085"/>
    </source>
</evidence>
<dbReference type="GO" id="GO:0009927">
    <property type="term" value="F:histidine phosphotransfer kinase activity"/>
    <property type="evidence" value="ECO:0007669"/>
    <property type="project" value="TreeGrafter"/>
</dbReference>
<reference evidence="10" key="1">
    <citation type="submission" date="2023-06" db="EMBL/GenBank/DDBJ databases">
        <title>Genome-scale phylogeny and comparative genomics of the fungal order Sordariales.</title>
        <authorList>
            <consortium name="Lawrence Berkeley National Laboratory"/>
            <person name="Hensen N."/>
            <person name="Bonometti L."/>
            <person name="Westerberg I."/>
            <person name="Brannstrom I.O."/>
            <person name="Guillou S."/>
            <person name="Cros-Aarteil S."/>
            <person name="Calhoun S."/>
            <person name="Haridas S."/>
            <person name="Kuo A."/>
            <person name="Mondo S."/>
            <person name="Pangilinan J."/>
            <person name="Riley R."/>
            <person name="Labutti K."/>
            <person name="Andreopoulos B."/>
            <person name="Lipzen A."/>
            <person name="Chen C."/>
            <person name="Yanf M."/>
            <person name="Daum C."/>
            <person name="Ng V."/>
            <person name="Clum A."/>
            <person name="Steindorff A."/>
            <person name="Ohm R."/>
            <person name="Martin F."/>
            <person name="Silar P."/>
            <person name="Natvig D."/>
            <person name="Lalanne C."/>
            <person name="Gautier V."/>
            <person name="Ament-Velasquez S.L."/>
            <person name="Kruys A."/>
            <person name="Hutchinson M.I."/>
            <person name="Powell A.J."/>
            <person name="Barry K."/>
            <person name="Miller A.N."/>
            <person name="Grigoriev I.V."/>
            <person name="Debuchy R."/>
            <person name="Gladieux P."/>
            <person name="Thoren M.H."/>
            <person name="Johannesson H."/>
        </authorList>
    </citation>
    <scope>NUCLEOTIDE SEQUENCE</scope>
    <source>
        <strain evidence="10">PSN4</strain>
    </source>
</reference>